<evidence type="ECO:0000256" key="1">
    <source>
        <dbReference type="SAM" id="MobiDB-lite"/>
    </source>
</evidence>
<accession>A0A3P6UV94</accession>
<evidence type="ECO:0000313" key="4">
    <source>
        <dbReference type="Proteomes" id="UP000281553"/>
    </source>
</evidence>
<dbReference type="Proteomes" id="UP000281553">
    <property type="component" value="Unassembled WGS sequence"/>
</dbReference>
<protein>
    <recommendedName>
        <fullName evidence="2">DUF3719 domain-containing protein</fullName>
    </recommendedName>
</protein>
<name>A0A3P6UV94_DIBLA</name>
<evidence type="ECO:0000259" key="2">
    <source>
        <dbReference type="Pfam" id="PF12516"/>
    </source>
</evidence>
<dbReference type="Pfam" id="PF12516">
    <property type="entry name" value="DUF3719"/>
    <property type="match status" value="1"/>
</dbReference>
<reference evidence="3 4" key="1">
    <citation type="submission" date="2018-11" db="EMBL/GenBank/DDBJ databases">
        <authorList>
            <consortium name="Pathogen Informatics"/>
        </authorList>
    </citation>
    <scope>NUCLEOTIDE SEQUENCE [LARGE SCALE GENOMIC DNA]</scope>
</reference>
<dbReference type="OrthoDB" id="2134133at2759"/>
<organism evidence="3 4">
    <name type="scientific">Dibothriocephalus latus</name>
    <name type="common">Fish tapeworm</name>
    <name type="synonym">Diphyllobothrium latum</name>
    <dbReference type="NCBI Taxonomy" id="60516"/>
    <lineage>
        <taxon>Eukaryota</taxon>
        <taxon>Metazoa</taxon>
        <taxon>Spiralia</taxon>
        <taxon>Lophotrochozoa</taxon>
        <taxon>Platyhelminthes</taxon>
        <taxon>Cestoda</taxon>
        <taxon>Eucestoda</taxon>
        <taxon>Diphyllobothriidea</taxon>
        <taxon>Diphyllobothriidae</taxon>
        <taxon>Dibothriocephalus</taxon>
    </lineage>
</organism>
<dbReference type="EMBL" id="UYRU01043483">
    <property type="protein sequence ID" value="VDK82254.1"/>
    <property type="molecule type" value="Genomic_DNA"/>
</dbReference>
<evidence type="ECO:0000313" key="3">
    <source>
        <dbReference type="EMBL" id="VDK82254.1"/>
    </source>
</evidence>
<feature type="domain" description="DUF3719" evidence="2">
    <location>
        <begin position="140"/>
        <end position="164"/>
    </location>
</feature>
<dbReference type="AlphaFoldDB" id="A0A3P6UV94"/>
<feature type="region of interest" description="Disordered" evidence="1">
    <location>
        <begin position="342"/>
        <end position="377"/>
    </location>
</feature>
<sequence>MVTIVNNVDIILYNGITSFFLSTLCPFTQTLLKQLMTFACDYFLQEFDKEESYRVQQMFDAIDTILYETDDMLLGESKFRTQKSNKRSTSPLGTKVLKVSQYLGQNNGVPLDPAIKELSCAPHKQMNALQGSARPIQMLPGVEHLLPECKEWAEKFPHLRIRGAGIKKAERTSTVAKKAITFTLETSSKANIGKVTMPEIPDLHRSGYVVEGSEICKPLTNGAFTHQIPPSLNTPNYMPHLLVRGQQLSPRVPQTLPGMHLTTWSQYPRKIASGRHSAPKSTRPSVPQPAKVRNLLTDDLAIARVGSCPYAADTTMIDKLTRRILSTPDPRSRNLNLLTRIKTETSRLSGRSRLSPVESTSPGPRTPAEGTRNWGAGDQLSPYLKTSRVKSEQNTRKLRLARSVQKLSELASDCPPQYAVHINTVSDSSAVLKEEILAILYADVAAAVFAVASGNAAQVVIGFARLTRTLSSLIDDDFLSNSFIKLVALSGALEAEVSAAYSHCPSSGEVQFCFRYTNQPFLARQAFDLNLLEPLR</sequence>
<proteinExistence type="predicted"/>
<keyword evidence="4" id="KW-1185">Reference proteome</keyword>
<gene>
    <name evidence="3" type="ORF">DILT_LOCUS3323</name>
</gene>
<dbReference type="InterPro" id="IPR022194">
    <property type="entry name" value="DUF3719"/>
</dbReference>